<gene>
    <name evidence="11" type="ORF">NX794_21040</name>
</gene>
<sequence>MTALILAGLLLFGAAALLDVCVPLSVLPARLRPAPYLLCAAGSGCLAAVSATALREPSPVPQVSFGDWLGFGTAHLRVDQLSGLFWLLTFAVAVAACLTAAGWAPGRVTSRGPGASCALVLASVAVVESADNAFLFLLAWEGITIGFYLLTAVERRRVGPAVATFGFGKVSGAALLLGLLLPAAHTGGFALAGFAQLPAGTARSAAWALLVLAFAIKIGLAPVQVWLPRGYAAAPAGLRPVMAGVAVNAGFYGLWRTLDVLGPPPAWLAVTLLLLAAFTAFLGIAHAAVQNRLERVIAYSSVENAGLICTGYAVALIGTLTHSDALTAVGLVAGTLQTVTHAIAKTLLFAGSAALEADAGTGDLERLRGTARRLPWAATAVAVGAVTLAGLPPTAGFVSEWFLLESLMQQFRLTAFPYGLALAAAGALIALTAGFASVTFVRIVGMVVLGPRREDTPHRAGRRADLGTAGRVGVAVLALGGLATAALTPLQLRVIGTGLTPLVPRHVSAGALASPWVVQPVFAEFSSLSPGWLWVVMPTLLAAVCALLVAASRGRALHVRRVPAWRSASGGVHGDDQYTPFGYANPTRRVLGAVLRTRTRATPVSSGETGTATGPPPGPARDRPVPTAATGGTLDYASDVVEVVEAYLYRPLFGPLRAAVSLAKRLQSGRLDAYLTYMLIVLVAVLALVAALS</sequence>
<evidence type="ECO:0000259" key="10">
    <source>
        <dbReference type="Pfam" id="PF00361"/>
    </source>
</evidence>
<feature type="transmembrane region" description="Helical" evidence="9">
    <location>
        <begin position="531"/>
        <end position="551"/>
    </location>
</feature>
<reference evidence="11 12" key="1">
    <citation type="submission" date="2022-08" db="EMBL/GenBank/DDBJ databases">
        <authorList>
            <person name="Somphong A."/>
            <person name="Phongsopitanun W."/>
        </authorList>
    </citation>
    <scope>NUCLEOTIDE SEQUENCE [LARGE SCALE GENOMIC DNA]</scope>
    <source>
        <strain evidence="11 12">LP11</strain>
    </source>
</reference>
<feature type="transmembrane region" description="Helical" evidence="9">
    <location>
        <begin position="174"/>
        <end position="194"/>
    </location>
</feature>
<feature type="transmembrane region" description="Helical" evidence="9">
    <location>
        <begin position="267"/>
        <end position="289"/>
    </location>
</feature>
<dbReference type="RefSeq" id="WP_258780169.1">
    <property type="nucleotide sequence ID" value="NZ_JANUGP010000016.1"/>
</dbReference>
<dbReference type="InterPro" id="IPR052175">
    <property type="entry name" value="ComplexI-like_HydComp"/>
</dbReference>
<keyword evidence="12" id="KW-1185">Reference proteome</keyword>
<protein>
    <recommendedName>
        <fullName evidence="10">NADH:quinone oxidoreductase/Mrp antiporter transmembrane domain-containing protein</fullName>
    </recommendedName>
</protein>
<feature type="domain" description="NADH:quinone oxidoreductase/Mrp antiporter transmembrane" evidence="10">
    <location>
        <begin position="130"/>
        <end position="410"/>
    </location>
</feature>
<evidence type="ECO:0000256" key="2">
    <source>
        <dbReference type="ARBA" id="ARBA00022475"/>
    </source>
</evidence>
<name>A0ABT2B5A4_9ACTN</name>
<evidence type="ECO:0000256" key="7">
    <source>
        <dbReference type="RuleBase" id="RU000320"/>
    </source>
</evidence>
<keyword evidence="3 7" id="KW-0812">Transmembrane</keyword>
<dbReference type="EMBL" id="JANUGP010000016">
    <property type="protein sequence ID" value="MCS0603681.1"/>
    <property type="molecule type" value="Genomic_DNA"/>
</dbReference>
<organism evidence="11 12">
    <name type="scientific">Streptomyces pyxinicus</name>
    <dbReference type="NCBI Taxonomy" id="2970331"/>
    <lineage>
        <taxon>Bacteria</taxon>
        <taxon>Bacillati</taxon>
        <taxon>Actinomycetota</taxon>
        <taxon>Actinomycetes</taxon>
        <taxon>Kitasatosporales</taxon>
        <taxon>Streptomycetaceae</taxon>
        <taxon>Streptomyces</taxon>
    </lineage>
</organism>
<evidence type="ECO:0000313" key="12">
    <source>
        <dbReference type="Proteomes" id="UP001205612"/>
    </source>
</evidence>
<dbReference type="PANTHER" id="PTHR42682">
    <property type="entry name" value="HYDROGENASE-4 COMPONENT F"/>
    <property type="match status" value="1"/>
</dbReference>
<keyword evidence="2" id="KW-1003">Cell membrane</keyword>
<dbReference type="Pfam" id="PF00361">
    <property type="entry name" value="Proton_antipo_M"/>
    <property type="match status" value="1"/>
</dbReference>
<evidence type="ECO:0000256" key="4">
    <source>
        <dbReference type="ARBA" id="ARBA00022989"/>
    </source>
</evidence>
<feature type="transmembrane region" description="Helical" evidence="9">
    <location>
        <begin position="674"/>
        <end position="692"/>
    </location>
</feature>
<keyword evidence="4 9" id="KW-1133">Transmembrane helix</keyword>
<evidence type="ECO:0000313" key="11">
    <source>
        <dbReference type="EMBL" id="MCS0603681.1"/>
    </source>
</evidence>
<feature type="transmembrane region" description="Helical" evidence="9">
    <location>
        <begin position="472"/>
        <end position="492"/>
    </location>
</feature>
<evidence type="ECO:0000256" key="6">
    <source>
        <dbReference type="ARBA" id="ARBA00023136"/>
    </source>
</evidence>
<feature type="transmembrane region" description="Helical" evidence="9">
    <location>
        <begin position="418"/>
        <end position="451"/>
    </location>
</feature>
<comment type="subcellular location">
    <subcellularLocation>
        <location evidence="1">Cell membrane</location>
        <topology evidence="1">Multi-pass membrane protein</topology>
    </subcellularLocation>
    <subcellularLocation>
        <location evidence="7">Membrane</location>
        <topology evidence="7">Multi-pass membrane protein</topology>
    </subcellularLocation>
</comment>
<feature type="transmembrane region" description="Helical" evidence="9">
    <location>
        <begin position="84"/>
        <end position="104"/>
    </location>
</feature>
<evidence type="ECO:0000256" key="1">
    <source>
        <dbReference type="ARBA" id="ARBA00004651"/>
    </source>
</evidence>
<proteinExistence type="predicted"/>
<dbReference type="PANTHER" id="PTHR42682:SF3">
    <property type="entry name" value="FORMATE HYDROGENLYASE SUBUNIT 3-RELATED"/>
    <property type="match status" value="1"/>
</dbReference>
<feature type="transmembrane region" description="Helical" evidence="9">
    <location>
        <begin position="236"/>
        <end position="255"/>
    </location>
</feature>
<evidence type="ECO:0000256" key="9">
    <source>
        <dbReference type="SAM" id="Phobius"/>
    </source>
</evidence>
<feature type="transmembrane region" description="Helical" evidence="9">
    <location>
        <begin position="376"/>
        <end position="398"/>
    </location>
</feature>
<keyword evidence="5" id="KW-0560">Oxidoreductase</keyword>
<feature type="region of interest" description="Disordered" evidence="8">
    <location>
        <begin position="600"/>
        <end position="628"/>
    </location>
</feature>
<dbReference type="Proteomes" id="UP001205612">
    <property type="component" value="Unassembled WGS sequence"/>
</dbReference>
<evidence type="ECO:0000256" key="8">
    <source>
        <dbReference type="SAM" id="MobiDB-lite"/>
    </source>
</evidence>
<accession>A0ABT2B5A4</accession>
<keyword evidence="6 9" id="KW-0472">Membrane</keyword>
<dbReference type="InterPro" id="IPR001750">
    <property type="entry name" value="ND/Mrp_TM"/>
</dbReference>
<feature type="transmembrane region" description="Helical" evidence="9">
    <location>
        <begin position="206"/>
        <end position="227"/>
    </location>
</feature>
<evidence type="ECO:0000256" key="5">
    <source>
        <dbReference type="ARBA" id="ARBA00023002"/>
    </source>
</evidence>
<feature type="transmembrane region" description="Helical" evidence="9">
    <location>
        <begin position="133"/>
        <end position="153"/>
    </location>
</feature>
<evidence type="ECO:0000256" key="3">
    <source>
        <dbReference type="ARBA" id="ARBA00022692"/>
    </source>
</evidence>
<comment type="caution">
    <text evidence="11">The sequence shown here is derived from an EMBL/GenBank/DDBJ whole genome shotgun (WGS) entry which is preliminary data.</text>
</comment>